<accession>A0ABZ2Y9S5</accession>
<dbReference type="PROSITE" id="PS50994">
    <property type="entry name" value="INTEGRASE"/>
    <property type="match status" value="1"/>
</dbReference>
<dbReference type="Gene3D" id="1.10.10.60">
    <property type="entry name" value="Homeodomain-like"/>
    <property type="match status" value="1"/>
</dbReference>
<proteinExistence type="predicted"/>
<dbReference type="InterPro" id="IPR036397">
    <property type="entry name" value="RNaseH_sf"/>
</dbReference>
<organism evidence="3 4">
    <name type="scientific">Defluviitalea saccharophila</name>
    <dbReference type="NCBI Taxonomy" id="879970"/>
    <lineage>
        <taxon>Bacteria</taxon>
        <taxon>Bacillati</taxon>
        <taxon>Bacillota</taxon>
        <taxon>Clostridia</taxon>
        <taxon>Lachnospirales</taxon>
        <taxon>Defluviitaleaceae</taxon>
        <taxon>Defluviitalea</taxon>
    </lineage>
</organism>
<dbReference type="InterPro" id="IPR048020">
    <property type="entry name" value="Transpos_IS3"/>
</dbReference>
<evidence type="ECO:0000256" key="1">
    <source>
        <dbReference type="ARBA" id="ARBA00002286"/>
    </source>
</evidence>
<dbReference type="PANTHER" id="PTHR46889:SF4">
    <property type="entry name" value="TRANSPOSASE INSO FOR INSERTION SEQUENCE ELEMENT IS911B-RELATED"/>
    <property type="match status" value="1"/>
</dbReference>
<protein>
    <submittedName>
        <fullName evidence="3">IS3 family transposase</fullName>
    </submittedName>
</protein>
<keyword evidence="4" id="KW-1185">Reference proteome</keyword>
<comment type="function">
    <text evidence="1">Involved in the transposition of the insertion sequence.</text>
</comment>
<dbReference type="SUPFAM" id="SSF46689">
    <property type="entry name" value="Homeodomain-like"/>
    <property type="match status" value="1"/>
</dbReference>
<dbReference type="Gene3D" id="3.30.420.10">
    <property type="entry name" value="Ribonuclease H-like superfamily/Ribonuclease H"/>
    <property type="match status" value="1"/>
</dbReference>
<sequence length="377" mass="43767">MSQNNKSKTRRTFTPEFKQQIVDLYLSGKRKCDIIREYGIASSLLDKWIAQATNTGSFKEKDNRSSEDAELLQLRKENQQLKMENDILKPSSADLRTKVNVIKANTHKYSVSAMCKVLQIPRSTYYYEAKAKPDETELTAAIIDIFKASRNNYGTRKIKVKLKERDIIASRRQIGRIMKQEGLVSNYTRAQFRPHKDSCNESNIENIVNRNFNQQPFRNVVVSDLTYVRVGMSWNYICVLIDLFNREIIGYSAGLNKTALLVKQAFQTVNGNLKDIQIFHTDRGNEFKNQLIKETLKAFDITRSLSHKGCPYDNAVAEATFKIIKTEFVCNQTFSNLYELKYKLADYVNWYNNHRIHSSLGYLTPREYRMITLKKVV</sequence>
<reference evidence="3 4" key="1">
    <citation type="submission" date="2023-03" db="EMBL/GenBank/DDBJ databases">
        <title>Novel Species.</title>
        <authorList>
            <person name="Ma S."/>
        </authorList>
    </citation>
    <scope>NUCLEOTIDE SEQUENCE [LARGE SCALE GENOMIC DNA]</scope>
    <source>
        <strain evidence="3 4">LIND6LT2</strain>
    </source>
</reference>
<dbReference type="EMBL" id="CP121687">
    <property type="protein sequence ID" value="WZL71396.1"/>
    <property type="molecule type" value="Genomic_DNA"/>
</dbReference>
<dbReference type="Pfam" id="PF00665">
    <property type="entry name" value="rve"/>
    <property type="match status" value="1"/>
</dbReference>
<dbReference type="InterPro" id="IPR001584">
    <property type="entry name" value="Integrase_cat-core"/>
</dbReference>
<dbReference type="SUPFAM" id="SSF53098">
    <property type="entry name" value="Ribonuclease H-like"/>
    <property type="match status" value="1"/>
</dbReference>
<feature type="domain" description="Integrase catalytic" evidence="2">
    <location>
        <begin position="212"/>
        <end position="373"/>
    </location>
</feature>
<dbReference type="InterPro" id="IPR009057">
    <property type="entry name" value="Homeodomain-like_sf"/>
</dbReference>
<evidence type="ECO:0000313" key="4">
    <source>
        <dbReference type="Proteomes" id="UP001486565"/>
    </source>
</evidence>
<dbReference type="NCBIfam" id="NF033516">
    <property type="entry name" value="transpos_IS3"/>
    <property type="match status" value="1"/>
</dbReference>
<evidence type="ECO:0000259" key="2">
    <source>
        <dbReference type="PROSITE" id="PS50994"/>
    </source>
</evidence>
<dbReference type="Pfam" id="PF13333">
    <property type="entry name" value="rve_2"/>
    <property type="match status" value="1"/>
</dbReference>
<dbReference type="Pfam" id="PF01527">
    <property type="entry name" value="HTH_Tnp_1"/>
    <property type="match status" value="1"/>
</dbReference>
<dbReference type="Pfam" id="PF13276">
    <property type="entry name" value="HTH_21"/>
    <property type="match status" value="1"/>
</dbReference>
<dbReference type="PANTHER" id="PTHR46889">
    <property type="entry name" value="TRANSPOSASE INSF FOR INSERTION SEQUENCE IS3B-RELATED"/>
    <property type="match status" value="1"/>
</dbReference>
<dbReference type="InterPro" id="IPR002514">
    <property type="entry name" value="Transposase_8"/>
</dbReference>
<dbReference type="InterPro" id="IPR012337">
    <property type="entry name" value="RNaseH-like_sf"/>
</dbReference>
<dbReference type="RefSeq" id="WP_341878335.1">
    <property type="nucleotide sequence ID" value="NZ_CP121687.1"/>
</dbReference>
<name>A0ABZ2Y9S5_9FIRM</name>
<dbReference type="InterPro" id="IPR050900">
    <property type="entry name" value="Transposase_IS3/IS150/IS904"/>
</dbReference>
<evidence type="ECO:0000313" key="3">
    <source>
        <dbReference type="EMBL" id="WZL71396.1"/>
    </source>
</evidence>
<dbReference type="Proteomes" id="UP001486565">
    <property type="component" value="Chromosome"/>
</dbReference>
<gene>
    <name evidence="3" type="ORF">QBE51_13060</name>
</gene>
<dbReference type="InterPro" id="IPR025948">
    <property type="entry name" value="HTH-like_dom"/>
</dbReference>